<gene>
    <name evidence="2" type="ORF">HNR57_007843</name>
</gene>
<accession>A0A7W9TJI2</accession>
<feature type="compositionally biased region" description="Polar residues" evidence="1">
    <location>
        <begin position="97"/>
        <end position="111"/>
    </location>
</feature>
<evidence type="ECO:0000256" key="1">
    <source>
        <dbReference type="SAM" id="MobiDB-lite"/>
    </source>
</evidence>
<evidence type="ECO:0000313" key="2">
    <source>
        <dbReference type="EMBL" id="MBB6081880.1"/>
    </source>
</evidence>
<dbReference type="AlphaFoldDB" id="A0A7W9TJI2"/>
<proteinExistence type="predicted"/>
<dbReference type="RefSeq" id="WP_221343532.1">
    <property type="nucleotide sequence ID" value="NZ_BAAARS010000024.1"/>
</dbReference>
<keyword evidence="3" id="KW-1185">Reference proteome</keyword>
<dbReference type="EMBL" id="JACHGV010000024">
    <property type="protein sequence ID" value="MBB6081880.1"/>
    <property type="molecule type" value="Genomic_DNA"/>
</dbReference>
<sequence length="146" mass="15428">MAEEVEGQTRRAAGTVRRWADELAELARNGPDDSPTRSLVSQVADGGNQAADYLDDHGVQGMAEDLKGFARRRPGAFLAGAALAGFAVGRMGKAGNKAQSGQGPKQDQTPFSDDGSPGVPQRTVRREPGPYPQGTVQPEPRPYPEA</sequence>
<dbReference type="Proteomes" id="UP000591537">
    <property type="component" value="Unassembled WGS sequence"/>
</dbReference>
<feature type="region of interest" description="Disordered" evidence="1">
    <location>
        <begin position="27"/>
        <end position="52"/>
    </location>
</feature>
<evidence type="ECO:0000313" key="3">
    <source>
        <dbReference type="Proteomes" id="UP000591537"/>
    </source>
</evidence>
<protein>
    <submittedName>
        <fullName evidence="2">Uncharacterized protein</fullName>
    </submittedName>
</protein>
<organism evidence="2 3">
    <name type="scientific">Streptomyces paradoxus</name>
    <dbReference type="NCBI Taxonomy" id="66375"/>
    <lineage>
        <taxon>Bacteria</taxon>
        <taxon>Bacillati</taxon>
        <taxon>Actinomycetota</taxon>
        <taxon>Actinomycetes</taxon>
        <taxon>Kitasatosporales</taxon>
        <taxon>Streptomycetaceae</taxon>
        <taxon>Streptomyces</taxon>
    </lineage>
</organism>
<comment type="caution">
    <text evidence="2">The sequence shown here is derived from an EMBL/GenBank/DDBJ whole genome shotgun (WGS) entry which is preliminary data.</text>
</comment>
<feature type="region of interest" description="Disordered" evidence="1">
    <location>
        <begin position="93"/>
        <end position="146"/>
    </location>
</feature>
<reference evidence="2 3" key="1">
    <citation type="submission" date="2020-08" db="EMBL/GenBank/DDBJ databases">
        <title>Genomic Encyclopedia of Type Strains, Phase IV (KMG-IV): sequencing the most valuable type-strain genomes for metagenomic binning, comparative biology and taxonomic classification.</title>
        <authorList>
            <person name="Goeker M."/>
        </authorList>
    </citation>
    <scope>NUCLEOTIDE SEQUENCE [LARGE SCALE GENOMIC DNA]</scope>
    <source>
        <strain evidence="2 3">DSM 43350</strain>
    </source>
</reference>
<name>A0A7W9TJI2_9ACTN</name>